<dbReference type="InterPro" id="IPR029021">
    <property type="entry name" value="Prot-tyrosine_phosphatase-like"/>
</dbReference>
<dbReference type="EMBL" id="AJWJ01000172">
    <property type="protein sequence ID" value="KAF2073982.1"/>
    <property type="molecule type" value="Genomic_DNA"/>
</dbReference>
<dbReference type="OrthoDB" id="19355at2759"/>
<dbReference type="InterPro" id="IPR055414">
    <property type="entry name" value="LRR_R13L4/SHOC2-like"/>
</dbReference>
<dbReference type="Gene3D" id="3.90.190.10">
    <property type="entry name" value="Protein tyrosine phosphatase superfamily"/>
    <property type="match status" value="1"/>
</dbReference>
<proteinExistence type="inferred from homology"/>
<feature type="domain" description="Tyrosine specific protein phosphatases" evidence="10">
    <location>
        <begin position="565"/>
        <end position="623"/>
    </location>
</feature>
<dbReference type="CDD" id="cd14498">
    <property type="entry name" value="DSP"/>
    <property type="match status" value="1"/>
</dbReference>
<dbReference type="InterPro" id="IPR032675">
    <property type="entry name" value="LRR_dom_sf"/>
</dbReference>
<dbReference type="InterPro" id="IPR000340">
    <property type="entry name" value="Dual-sp_phosphatase_cat-dom"/>
</dbReference>
<feature type="region of interest" description="Disordered" evidence="8">
    <location>
        <begin position="13"/>
        <end position="32"/>
    </location>
</feature>
<dbReference type="InterPro" id="IPR020422">
    <property type="entry name" value="TYR_PHOSPHATASE_DUAL_dom"/>
</dbReference>
<dbReference type="InterPro" id="IPR016130">
    <property type="entry name" value="Tyr_Pase_AS"/>
</dbReference>
<feature type="compositionally biased region" description="Polar residues" evidence="8">
    <location>
        <begin position="373"/>
        <end position="386"/>
    </location>
</feature>
<dbReference type="InterPro" id="IPR000387">
    <property type="entry name" value="Tyr_Pase_dom"/>
</dbReference>
<dbReference type="PROSITE" id="PS51450">
    <property type="entry name" value="LRR"/>
    <property type="match status" value="1"/>
</dbReference>
<sequence length="671" mass="73225">MLLKKLLSFRNNSTPKNTLNGQQDQASTSNTATAQKGSFFKISTPRGSKGSSTSASTTPAPAAAINGTGIAKFLLFEPYQLGATEYYASHKNLYDFPPQMFVGGEQAEGNSLLCYNPSLSTLILDFNNISSIPDSITLLCALKHLSIAANQLTEVPECIAQLKHLVTLELGMNRLTAFPVHVCSIGTLVTLYIESNSLTSVPAEIAQLAHLKTLSLTGNALTAIPAVLPPALEVLNLGCNDITDTASPALLAVAATLTTLNLAENAISTLDASFSALRHLRTLVLDCNMIEELDGTMAAGWESIVTLNMAHNMLACLPPQLALLPNLKVLDVRGNRFEFIKKESPEESSFHKFTIDNFITDKDTLDRLRTQKSEPSCNISVSSATPPISELSLDENKEEEEEELSSSFRAKDSILCLPVPIIISDDGNSNTSSNTPTTIIDNADNADKANNISNNNNNSNTTTPSTTITTTTTSTTTTSTNNDKDIADKNGVIPHQKLIIWQSLIPDLIIDRLYLGCRECSINKNWLKEHNITHILTIAHFKPLYNHLFKYKCIDIDDVDEAPIGKYFKEMNEFIDEGRKEGGVLIHCRAGVSRSASATIAYIMYHNNVSFQEAFDITSKGRPRICPNRGFVEQLKQFEQQTLPQQQSQLSSSSSNIKTSLNTSSGSIKEQ</sequence>
<evidence type="ECO:0000259" key="9">
    <source>
        <dbReference type="PROSITE" id="PS50054"/>
    </source>
</evidence>
<comment type="catalytic activity">
    <reaction evidence="6">
        <text>O-phospho-L-seryl-[protein] + H2O = L-seryl-[protein] + phosphate</text>
        <dbReference type="Rhea" id="RHEA:20629"/>
        <dbReference type="Rhea" id="RHEA-COMP:9863"/>
        <dbReference type="Rhea" id="RHEA-COMP:11604"/>
        <dbReference type="ChEBI" id="CHEBI:15377"/>
        <dbReference type="ChEBI" id="CHEBI:29999"/>
        <dbReference type="ChEBI" id="CHEBI:43474"/>
        <dbReference type="ChEBI" id="CHEBI:83421"/>
        <dbReference type="EC" id="3.1.3.16"/>
    </reaction>
</comment>
<keyword evidence="12" id="KW-1185">Reference proteome</keyword>
<keyword evidence="5" id="KW-0904">Protein phosphatase</keyword>
<dbReference type="SUPFAM" id="SSF52058">
    <property type="entry name" value="L domain-like"/>
    <property type="match status" value="1"/>
</dbReference>
<evidence type="ECO:0000256" key="5">
    <source>
        <dbReference type="ARBA" id="ARBA00022912"/>
    </source>
</evidence>
<keyword evidence="4" id="KW-0378">Hydrolase</keyword>
<feature type="compositionally biased region" description="Acidic residues" evidence="8">
    <location>
        <begin position="392"/>
        <end position="404"/>
    </location>
</feature>
<feature type="region of interest" description="Disordered" evidence="8">
    <location>
        <begin position="371"/>
        <end position="406"/>
    </location>
</feature>
<dbReference type="Pfam" id="PF13855">
    <property type="entry name" value="LRR_8"/>
    <property type="match status" value="1"/>
</dbReference>
<dbReference type="GO" id="GO:0005737">
    <property type="term" value="C:cytoplasm"/>
    <property type="evidence" value="ECO:0007669"/>
    <property type="project" value="TreeGrafter"/>
</dbReference>
<evidence type="ECO:0000256" key="1">
    <source>
        <dbReference type="ARBA" id="ARBA00008601"/>
    </source>
</evidence>
<evidence type="ECO:0000313" key="11">
    <source>
        <dbReference type="EMBL" id="KAF2073982.1"/>
    </source>
</evidence>
<comment type="similarity">
    <text evidence="1">Belongs to the protein-tyrosine phosphatase family. Non-receptor class dual specificity subfamily.</text>
</comment>
<dbReference type="Pfam" id="PF13516">
    <property type="entry name" value="LRR_6"/>
    <property type="match status" value="1"/>
</dbReference>
<organism evidence="11 12">
    <name type="scientific">Polysphondylium violaceum</name>
    <dbReference type="NCBI Taxonomy" id="133409"/>
    <lineage>
        <taxon>Eukaryota</taxon>
        <taxon>Amoebozoa</taxon>
        <taxon>Evosea</taxon>
        <taxon>Eumycetozoa</taxon>
        <taxon>Dictyostelia</taxon>
        <taxon>Dictyosteliales</taxon>
        <taxon>Dictyosteliaceae</taxon>
        <taxon>Polysphondylium</taxon>
    </lineage>
</organism>
<feature type="domain" description="Tyrosine-protein phosphatase" evidence="9">
    <location>
        <begin position="505"/>
        <end position="644"/>
    </location>
</feature>
<dbReference type="PANTHER" id="PTHR10159:SF515">
    <property type="entry name" value="MAP KINASE PHOSPHATASE WITH LEUCINE-RICH REPEATS PROTEIN 1-RELATED"/>
    <property type="match status" value="1"/>
</dbReference>
<evidence type="ECO:0000256" key="8">
    <source>
        <dbReference type="SAM" id="MobiDB-lite"/>
    </source>
</evidence>
<gene>
    <name evidence="11" type="ORF">CYY_004727</name>
</gene>
<dbReference type="InterPro" id="IPR003591">
    <property type="entry name" value="Leu-rich_rpt_typical-subtyp"/>
</dbReference>
<dbReference type="PANTHER" id="PTHR10159">
    <property type="entry name" value="DUAL SPECIFICITY PROTEIN PHOSPHATASE"/>
    <property type="match status" value="1"/>
</dbReference>
<keyword evidence="3" id="KW-0677">Repeat</keyword>
<feature type="region of interest" description="Disordered" evidence="8">
    <location>
        <begin position="644"/>
        <end position="671"/>
    </location>
</feature>
<dbReference type="GO" id="GO:0004722">
    <property type="term" value="F:protein serine/threonine phosphatase activity"/>
    <property type="evidence" value="ECO:0007669"/>
    <property type="project" value="UniProtKB-EC"/>
</dbReference>
<comment type="caution">
    <text evidence="11">The sequence shown here is derived from an EMBL/GenBank/DDBJ whole genome shotgun (WGS) entry which is preliminary data.</text>
</comment>
<comment type="catalytic activity">
    <reaction evidence="7">
        <text>O-phospho-L-threonyl-[protein] + H2O = L-threonyl-[protein] + phosphate</text>
        <dbReference type="Rhea" id="RHEA:47004"/>
        <dbReference type="Rhea" id="RHEA-COMP:11060"/>
        <dbReference type="Rhea" id="RHEA-COMP:11605"/>
        <dbReference type="ChEBI" id="CHEBI:15377"/>
        <dbReference type="ChEBI" id="CHEBI:30013"/>
        <dbReference type="ChEBI" id="CHEBI:43474"/>
        <dbReference type="ChEBI" id="CHEBI:61977"/>
        <dbReference type="EC" id="3.1.3.16"/>
    </reaction>
</comment>
<dbReference type="SMART" id="SM00369">
    <property type="entry name" value="LRR_TYP"/>
    <property type="match status" value="6"/>
</dbReference>
<dbReference type="InterPro" id="IPR001611">
    <property type="entry name" value="Leu-rich_rpt"/>
</dbReference>
<evidence type="ECO:0008006" key="13">
    <source>
        <dbReference type="Google" id="ProtNLM"/>
    </source>
</evidence>
<dbReference type="SUPFAM" id="SSF52799">
    <property type="entry name" value="(Phosphotyrosine protein) phosphatases II"/>
    <property type="match status" value="1"/>
</dbReference>
<dbReference type="FunFam" id="3.90.190.10:FF:000133">
    <property type="entry name" value="Leucine rich repeat and phosphatase domain containing protein"/>
    <property type="match status" value="1"/>
</dbReference>
<evidence type="ECO:0000259" key="10">
    <source>
        <dbReference type="PROSITE" id="PS50056"/>
    </source>
</evidence>
<evidence type="ECO:0000256" key="6">
    <source>
        <dbReference type="ARBA" id="ARBA00047761"/>
    </source>
</evidence>
<feature type="region of interest" description="Disordered" evidence="8">
    <location>
        <begin position="450"/>
        <end position="479"/>
    </location>
</feature>
<dbReference type="Pfam" id="PF00782">
    <property type="entry name" value="DSPc"/>
    <property type="match status" value="1"/>
</dbReference>
<keyword evidence="2" id="KW-0433">Leucine-rich repeat</keyword>
<dbReference type="SMART" id="SM00195">
    <property type="entry name" value="DSPc"/>
    <property type="match status" value="1"/>
</dbReference>
<dbReference type="PROSITE" id="PS00383">
    <property type="entry name" value="TYR_PHOSPHATASE_1"/>
    <property type="match status" value="1"/>
</dbReference>
<dbReference type="Gene3D" id="3.80.10.10">
    <property type="entry name" value="Ribonuclease Inhibitor"/>
    <property type="match status" value="2"/>
</dbReference>
<dbReference type="AlphaFoldDB" id="A0A8J4V4W3"/>
<dbReference type="Pfam" id="PF23598">
    <property type="entry name" value="LRR_14"/>
    <property type="match status" value="1"/>
</dbReference>
<evidence type="ECO:0000256" key="2">
    <source>
        <dbReference type="ARBA" id="ARBA00022614"/>
    </source>
</evidence>
<evidence type="ECO:0000313" key="12">
    <source>
        <dbReference type="Proteomes" id="UP000695562"/>
    </source>
</evidence>
<evidence type="ECO:0000256" key="7">
    <source>
        <dbReference type="ARBA" id="ARBA00048336"/>
    </source>
</evidence>
<dbReference type="Proteomes" id="UP000695562">
    <property type="component" value="Unassembled WGS sequence"/>
</dbReference>
<dbReference type="PROSITE" id="PS50054">
    <property type="entry name" value="TYR_PHOSPHATASE_DUAL"/>
    <property type="match status" value="1"/>
</dbReference>
<protein>
    <recommendedName>
        <fullName evidence="13">Leucine-rich repeat-containing protein</fullName>
    </recommendedName>
</protein>
<evidence type="ECO:0000256" key="4">
    <source>
        <dbReference type="ARBA" id="ARBA00022801"/>
    </source>
</evidence>
<dbReference type="GO" id="GO:0043409">
    <property type="term" value="P:negative regulation of MAPK cascade"/>
    <property type="evidence" value="ECO:0007669"/>
    <property type="project" value="TreeGrafter"/>
</dbReference>
<evidence type="ECO:0000256" key="3">
    <source>
        <dbReference type="ARBA" id="ARBA00022737"/>
    </source>
</evidence>
<accession>A0A8J4V4W3</accession>
<reference evidence="11" key="1">
    <citation type="submission" date="2020-01" db="EMBL/GenBank/DDBJ databases">
        <title>Development of genomics and gene disruption for Polysphondylium violaceum indicates a role for the polyketide synthase stlB in stalk morphogenesis.</title>
        <authorList>
            <person name="Narita B."/>
            <person name="Kawabe Y."/>
            <person name="Kin K."/>
            <person name="Saito T."/>
            <person name="Gibbs R."/>
            <person name="Kuspa A."/>
            <person name="Muzny D."/>
            <person name="Queller D."/>
            <person name="Richards S."/>
            <person name="Strassman J."/>
            <person name="Sucgang R."/>
            <person name="Worley K."/>
            <person name="Schaap P."/>
        </authorList>
    </citation>
    <scope>NUCLEOTIDE SEQUENCE</scope>
    <source>
        <strain evidence="11">QSvi11</strain>
    </source>
</reference>
<feature type="compositionally biased region" description="Low complexity" evidence="8">
    <location>
        <begin position="644"/>
        <end position="665"/>
    </location>
</feature>
<name>A0A8J4V4W3_9MYCE</name>
<dbReference type="PROSITE" id="PS50056">
    <property type="entry name" value="TYR_PHOSPHATASE_2"/>
    <property type="match status" value="1"/>
</dbReference>